<dbReference type="SMART" id="SM00247">
    <property type="entry name" value="XTALbg"/>
    <property type="match status" value="1"/>
</dbReference>
<evidence type="ECO:0000256" key="5">
    <source>
        <dbReference type="ARBA" id="ARBA00022737"/>
    </source>
</evidence>
<evidence type="ECO:0000256" key="4">
    <source>
        <dbReference type="ARBA" id="ARBA00022613"/>
    </source>
</evidence>
<feature type="domain" description="Beta/gamma crystallin 'Greek key'" evidence="7">
    <location>
        <begin position="68"/>
        <end position="110"/>
    </location>
</feature>
<evidence type="ECO:0000256" key="6">
    <source>
        <dbReference type="SAM" id="SignalP"/>
    </source>
</evidence>
<dbReference type="GO" id="GO:0005212">
    <property type="term" value="F:structural constituent of eye lens"/>
    <property type="evidence" value="ECO:0007669"/>
    <property type="project" value="UniProtKB-KW"/>
</dbReference>
<keyword evidence="9" id="KW-1185">Reference proteome</keyword>
<comment type="function">
    <text evidence="1">Crystallins are the dominant structural components of the vertebrate eye lens.</text>
</comment>
<evidence type="ECO:0000256" key="3">
    <source>
        <dbReference type="ARBA" id="ARBA00011245"/>
    </source>
</evidence>
<reference evidence="8" key="2">
    <citation type="submission" date="2025-09" db="UniProtKB">
        <authorList>
            <consortium name="Ensembl"/>
        </authorList>
    </citation>
    <scope>IDENTIFICATION</scope>
</reference>
<dbReference type="InterPro" id="IPR050252">
    <property type="entry name" value="Beta/Gamma-Crystallin"/>
</dbReference>
<feature type="chain" id="PRO_5034229292" description="Beta/gamma crystallin 'Greek key' domain-containing protein" evidence="6">
    <location>
        <begin position="18"/>
        <end position="112"/>
    </location>
</feature>
<evidence type="ECO:0000256" key="2">
    <source>
        <dbReference type="ARBA" id="ARBA00009646"/>
    </source>
</evidence>
<evidence type="ECO:0000313" key="9">
    <source>
        <dbReference type="Proteomes" id="UP000694569"/>
    </source>
</evidence>
<dbReference type="Pfam" id="PF00030">
    <property type="entry name" value="Crystall"/>
    <property type="match status" value="1"/>
</dbReference>
<dbReference type="PRINTS" id="PR01367">
    <property type="entry name" value="BGCRYSTALLIN"/>
</dbReference>
<dbReference type="InterPro" id="IPR011024">
    <property type="entry name" value="G_crystallin-like"/>
</dbReference>
<reference evidence="8" key="1">
    <citation type="submission" date="2025-08" db="UniProtKB">
        <authorList>
            <consortium name="Ensembl"/>
        </authorList>
    </citation>
    <scope>IDENTIFICATION</scope>
</reference>
<evidence type="ECO:0000313" key="8">
    <source>
        <dbReference type="Ensembl" id="ENSLLEP00000040798.1"/>
    </source>
</evidence>
<keyword evidence="6" id="KW-0732">Signal</keyword>
<dbReference type="AlphaFoldDB" id="A0A8C5QS80"/>
<dbReference type="PANTHER" id="PTHR11818:SF119">
    <property type="entry name" value="GAMMA-CRYSTALLIN D"/>
    <property type="match status" value="1"/>
</dbReference>
<comment type="subunit">
    <text evidence="3">Monomer.</text>
</comment>
<dbReference type="PANTHER" id="PTHR11818">
    <property type="entry name" value="BETA/GAMMA CRYSTALLIN"/>
    <property type="match status" value="1"/>
</dbReference>
<dbReference type="OrthoDB" id="8407241at2759"/>
<dbReference type="Gene3D" id="2.60.20.10">
    <property type="entry name" value="Crystallins"/>
    <property type="match status" value="1"/>
</dbReference>
<dbReference type="InterPro" id="IPR001064">
    <property type="entry name" value="Beta/gamma_crystallin"/>
</dbReference>
<dbReference type="PROSITE" id="PS50915">
    <property type="entry name" value="CRYSTALLIN_BETA_GAMMA"/>
    <property type="match status" value="2"/>
</dbReference>
<keyword evidence="5" id="KW-0677">Repeat</keyword>
<sequence>MSATLSAQICLLISTAAIPSVLKVETGSLNVYERDDFRGQMMEFTDDCPNVYERFRYNDIHSSHVHDGYWMFYEEPNYRGRQYYLRPGEYRRYSDWGASSPRIGSFRRLHHF</sequence>
<protein>
    <recommendedName>
        <fullName evidence="7">Beta/gamma crystallin 'Greek key' domain-containing protein</fullName>
    </recommendedName>
</protein>
<name>A0A8C5QS80_9ANUR</name>
<feature type="domain" description="Beta/gamma crystallin 'Greek key'" evidence="7">
    <location>
        <begin position="27"/>
        <end position="67"/>
    </location>
</feature>
<dbReference type="GO" id="GO:0007601">
    <property type="term" value="P:visual perception"/>
    <property type="evidence" value="ECO:0007669"/>
    <property type="project" value="TreeGrafter"/>
</dbReference>
<evidence type="ECO:0000256" key="1">
    <source>
        <dbReference type="ARBA" id="ARBA00003689"/>
    </source>
</evidence>
<evidence type="ECO:0000259" key="7">
    <source>
        <dbReference type="PROSITE" id="PS50915"/>
    </source>
</evidence>
<feature type="signal peptide" evidence="6">
    <location>
        <begin position="1"/>
        <end position="17"/>
    </location>
</feature>
<comment type="similarity">
    <text evidence="2">Belongs to the beta/gamma-crystallin family.</text>
</comment>
<dbReference type="GeneTree" id="ENSGT00940000162667"/>
<dbReference type="Proteomes" id="UP000694569">
    <property type="component" value="Unplaced"/>
</dbReference>
<dbReference type="SUPFAM" id="SSF49695">
    <property type="entry name" value="gamma-Crystallin-like"/>
    <property type="match status" value="1"/>
</dbReference>
<accession>A0A8C5QS80</accession>
<proteinExistence type="inferred from homology"/>
<dbReference type="FunFam" id="2.60.20.10:FF:000003">
    <property type="entry name" value="Crystallin gamma S"/>
    <property type="match status" value="1"/>
</dbReference>
<dbReference type="GO" id="GO:0002088">
    <property type="term" value="P:lens development in camera-type eye"/>
    <property type="evidence" value="ECO:0007669"/>
    <property type="project" value="TreeGrafter"/>
</dbReference>
<dbReference type="Ensembl" id="ENSLLET00000042452.1">
    <property type="protein sequence ID" value="ENSLLEP00000040798.1"/>
    <property type="gene ID" value="ENSLLEG00000025958.1"/>
</dbReference>
<organism evidence="8 9">
    <name type="scientific">Leptobrachium leishanense</name>
    <name type="common">Leishan spiny toad</name>
    <dbReference type="NCBI Taxonomy" id="445787"/>
    <lineage>
        <taxon>Eukaryota</taxon>
        <taxon>Metazoa</taxon>
        <taxon>Chordata</taxon>
        <taxon>Craniata</taxon>
        <taxon>Vertebrata</taxon>
        <taxon>Euteleostomi</taxon>
        <taxon>Amphibia</taxon>
        <taxon>Batrachia</taxon>
        <taxon>Anura</taxon>
        <taxon>Pelobatoidea</taxon>
        <taxon>Megophryidae</taxon>
        <taxon>Leptobrachium</taxon>
    </lineage>
</organism>
<keyword evidence="4" id="KW-0273">Eye lens protein</keyword>